<dbReference type="GO" id="GO:0005092">
    <property type="term" value="F:GDP-dissociation inhibitor activity"/>
    <property type="evidence" value="ECO:0007669"/>
    <property type="project" value="InterPro"/>
</dbReference>
<evidence type="ECO:0000256" key="5">
    <source>
        <dbReference type="PIRNR" id="PIRNR016550"/>
    </source>
</evidence>
<dbReference type="GO" id="GO:0016192">
    <property type="term" value="P:vesicle-mediated transport"/>
    <property type="evidence" value="ECO:0007669"/>
    <property type="project" value="TreeGrafter"/>
</dbReference>
<dbReference type="GO" id="GO:0005829">
    <property type="term" value="C:cytosol"/>
    <property type="evidence" value="ECO:0007669"/>
    <property type="project" value="TreeGrafter"/>
</dbReference>
<reference evidence="8" key="1">
    <citation type="submission" date="2017-02" db="UniProtKB">
        <authorList>
            <consortium name="WormBaseParasite"/>
        </authorList>
    </citation>
    <scope>IDENTIFICATION</scope>
</reference>
<dbReference type="GO" id="GO:0006886">
    <property type="term" value="P:intracellular protein transport"/>
    <property type="evidence" value="ECO:0007669"/>
    <property type="project" value="InterPro"/>
</dbReference>
<reference evidence="6 7" key="2">
    <citation type="submission" date="2018-11" db="EMBL/GenBank/DDBJ databases">
        <authorList>
            <consortium name="Pathogen Informatics"/>
        </authorList>
    </citation>
    <scope>NUCLEOTIDE SEQUENCE [LARGE SCALE GENOMIC DNA]</scope>
</reference>
<evidence type="ECO:0000313" key="7">
    <source>
        <dbReference type="Proteomes" id="UP000276776"/>
    </source>
</evidence>
<evidence type="ECO:0000313" key="6">
    <source>
        <dbReference type="EMBL" id="VDN02040.1"/>
    </source>
</evidence>
<comment type="subcellular location">
    <subcellularLocation>
        <location evidence="1 5">Cytoplasm</location>
    </subcellularLocation>
</comment>
<dbReference type="OMA" id="EHYVLHA"/>
<comment type="function">
    <text evidence="5">Substrate-binding subunit (component A) of the Rab geranylgeranyltransferase (GGTase) complex. Binds unprenylated Rab proteins and presents the substrate peptide to the catalytic component B. The component A is thought to be regenerated by transferring its prenylated Rab back to the donor membrane.</text>
</comment>
<keyword evidence="7" id="KW-1185">Reference proteome</keyword>
<dbReference type="STRING" id="103827.A0A0N5CWY2"/>
<dbReference type="GO" id="GO:0005968">
    <property type="term" value="C:Rab-protein geranylgeranyltransferase complex"/>
    <property type="evidence" value="ECO:0007669"/>
    <property type="project" value="UniProtKB-UniRule"/>
</dbReference>
<dbReference type="Proteomes" id="UP000276776">
    <property type="component" value="Unassembled WGS sequence"/>
</dbReference>
<dbReference type="Gene3D" id="3.30.519.10">
    <property type="entry name" value="Guanine Nucleotide Dissociation Inhibitor, domain 2"/>
    <property type="match status" value="1"/>
</dbReference>
<dbReference type="PANTHER" id="PTHR11787:SF4">
    <property type="entry name" value="CHM, RAB ESCORT PROTEIN 1"/>
    <property type="match status" value="1"/>
</dbReference>
<keyword evidence="4 5" id="KW-0963">Cytoplasm</keyword>
<dbReference type="GO" id="GO:0005634">
    <property type="term" value="C:nucleus"/>
    <property type="evidence" value="ECO:0007669"/>
    <property type="project" value="TreeGrafter"/>
</dbReference>
<dbReference type="PIRSF" id="PIRSF016550">
    <property type="entry name" value="Rab_ger_ger_transf_A_euk"/>
    <property type="match status" value="1"/>
</dbReference>
<dbReference type="GO" id="GO:0005096">
    <property type="term" value="F:GTPase activator activity"/>
    <property type="evidence" value="ECO:0007669"/>
    <property type="project" value="UniProtKB-UniRule"/>
</dbReference>
<dbReference type="EMBL" id="UYYF01004308">
    <property type="protein sequence ID" value="VDN02040.1"/>
    <property type="molecule type" value="Genomic_DNA"/>
</dbReference>
<dbReference type="WBParaSite" id="TCLT_0000487601-mRNA-1">
    <property type="protein sequence ID" value="TCLT_0000487601-mRNA-1"/>
    <property type="gene ID" value="TCLT_0000487601"/>
</dbReference>
<gene>
    <name evidence="6" type="ORF">TCLT_LOCUS4865</name>
</gene>
<evidence type="ECO:0000256" key="1">
    <source>
        <dbReference type="ARBA" id="ARBA00004496"/>
    </source>
</evidence>
<dbReference type="OrthoDB" id="1923006at2759"/>
<dbReference type="PANTHER" id="PTHR11787">
    <property type="entry name" value="RAB GDP-DISSOCIATION INHIBITOR"/>
    <property type="match status" value="1"/>
</dbReference>
<comment type="similarity">
    <text evidence="2 5">Belongs to the Rab GDI family.</text>
</comment>
<dbReference type="InterPro" id="IPR018203">
    <property type="entry name" value="GDP_dissociation_inhibitor"/>
</dbReference>
<dbReference type="Gene3D" id="3.50.50.60">
    <property type="entry name" value="FAD/NAD(P)-binding domain"/>
    <property type="match status" value="1"/>
</dbReference>
<evidence type="ECO:0000256" key="4">
    <source>
        <dbReference type="ARBA" id="ARBA00022490"/>
    </source>
</evidence>
<dbReference type="Pfam" id="PF00996">
    <property type="entry name" value="GDI"/>
    <property type="match status" value="2"/>
</dbReference>
<dbReference type="SUPFAM" id="SSF51905">
    <property type="entry name" value="FAD/NAD(P)-binding domain"/>
    <property type="match status" value="1"/>
</dbReference>
<dbReference type="InterPro" id="IPR001738">
    <property type="entry name" value="Rab_escort"/>
</dbReference>
<sequence>MVTKNILPEYFDVVILGTGLPECIIAAACARSGLSVLHLDRNDYYGGLWASFNLQQIHHWLENESKEGGEIYDSSSFLQDGEKFVAASCRSFVEKIRYDFDNWKADELDLRLQNIDFQWRKFSLDLLPKILLSRGNMVKLLCDSSVARYCEFKSVDRFLCFSSQEDLSPLLVVPCSRGEIFRSDILSTLDKRRIMRFLQNCIKWRKNDNETNFWEEYTEKPFGTFIESFGITGRVKSIITDTLGILHSSANTREGLEAVCEFMESVGRYADSPFLWTLFGSGELPQGFARLCALFGGIYCLNRSVEGFIISNKRIEAVLTEGQRINCKHVITNRTYLPEQYLSSMSQKRINRTILISDQSILPDPEKEHISLLNLVSFENDASPYLLEVGYEGCAAPKGKYITHITARSQCDSYTILNPIVERLFEVAGNVFSFEKEISTVFTDQKPQIMWSLYFDVAEPLLMLEGIPINMGIVPCVDEHLNYDLVVCEVRLFKAKKIFKEFWPDYDFLPPSLSGDDDDELEKQIDIENFEENDYSSSSRIFEQT</sequence>
<dbReference type="GO" id="GO:0007264">
    <property type="term" value="P:small GTPase-mediated signal transduction"/>
    <property type="evidence" value="ECO:0007669"/>
    <property type="project" value="UniProtKB-UniRule"/>
</dbReference>
<protein>
    <recommendedName>
        <fullName evidence="5">Rab proteins geranylgeranyltransferase component A</fullName>
    </recommendedName>
</protein>
<dbReference type="AlphaFoldDB" id="A0A0N5CWY2"/>
<dbReference type="Gene3D" id="1.10.405.10">
    <property type="entry name" value="Guanine Nucleotide Dissociation Inhibitor, domain 1"/>
    <property type="match status" value="1"/>
</dbReference>
<dbReference type="SUPFAM" id="SSF54373">
    <property type="entry name" value="FAD-linked reductases, C-terminal domain"/>
    <property type="match status" value="1"/>
</dbReference>
<organism evidence="8">
    <name type="scientific">Thelazia callipaeda</name>
    <name type="common">Oriental eyeworm</name>
    <name type="synonym">Parasitic nematode</name>
    <dbReference type="NCBI Taxonomy" id="103827"/>
    <lineage>
        <taxon>Eukaryota</taxon>
        <taxon>Metazoa</taxon>
        <taxon>Ecdysozoa</taxon>
        <taxon>Nematoda</taxon>
        <taxon>Chromadorea</taxon>
        <taxon>Rhabditida</taxon>
        <taxon>Spirurina</taxon>
        <taxon>Spiruromorpha</taxon>
        <taxon>Thelazioidea</taxon>
        <taxon>Thelaziidae</taxon>
        <taxon>Thelazia</taxon>
    </lineage>
</organism>
<keyword evidence="3 5" id="KW-0343">GTPase activation</keyword>
<evidence type="ECO:0000313" key="8">
    <source>
        <dbReference type="WBParaSite" id="TCLT_0000487601-mRNA-1"/>
    </source>
</evidence>
<dbReference type="InterPro" id="IPR036188">
    <property type="entry name" value="FAD/NAD-bd_sf"/>
</dbReference>
<dbReference type="PRINTS" id="PR00891">
    <property type="entry name" value="RABGDIREP"/>
</dbReference>
<accession>A0A0N5CWY2</accession>
<evidence type="ECO:0000256" key="3">
    <source>
        <dbReference type="ARBA" id="ARBA00022468"/>
    </source>
</evidence>
<proteinExistence type="inferred from homology"/>
<name>A0A0N5CWY2_THECL</name>
<evidence type="ECO:0000256" key="2">
    <source>
        <dbReference type="ARBA" id="ARBA00005593"/>
    </source>
</evidence>